<evidence type="ECO:0000259" key="1">
    <source>
        <dbReference type="Pfam" id="PF12017"/>
    </source>
</evidence>
<name>A0A817VUV5_9BILA</name>
<dbReference type="AlphaFoldDB" id="A0A817VUV5"/>
<feature type="domain" description="THAP9-like helix-turn-helix" evidence="1">
    <location>
        <begin position="68"/>
        <end position="118"/>
    </location>
</feature>
<dbReference type="InterPro" id="IPR021896">
    <property type="entry name" value="THAP9-like_HTH"/>
</dbReference>
<reference evidence="2" key="1">
    <citation type="submission" date="2021-02" db="EMBL/GenBank/DDBJ databases">
        <authorList>
            <person name="Nowell W R."/>
        </authorList>
    </citation>
    <scope>NUCLEOTIDE SEQUENCE</scope>
</reference>
<evidence type="ECO:0000313" key="3">
    <source>
        <dbReference type="Proteomes" id="UP000663872"/>
    </source>
</evidence>
<accession>A0A817VUV5</accession>
<evidence type="ECO:0000313" key="2">
    <source>
        <dbReference type="EMBL" id="CAF3348532.1"/>
    </source>
</evidence>
<dbReference type="Pfam" id="PF12017">
    <property type="entry name" value="Tnp_P_element"/>
    <property type="match status" value="1"/>
</dbReference>
<sequence>MNNHYDATAIPNNVLNLKGDEFFKFIKQLGGEMLCELLQIQSIDSTENDTANNNEPTFLTAFIDCIVNNLNKSSNNYRYSKSIEQFALSLYILGGKMTYQFVRMNLSPALPSVQTLNKLISSSDLRINEAQFRFDKLHEYFNGIDVKYAFASEDCTGVIRKINYDQETNSFVGFATPLVNGIPVSKYYQTNSFNQLESWFNSSDKSSLLNIHMMQPLPSSNNSTAPSAFLLAGYGAVNTYTSMDILRRWLFIFDNNLQKNIRIIGFSTGEIILFMLQQIWKITCFILYLFFLDGDAKYLRAMRLVSGFFASLPYFKLDERRAAFDLTATTTKWPWFYLRSKQLLLFFQDPIHLATKWRNRLLSSTAQLRLGTQHISIDHLIDIVEDSNYSKLDHGLTRSDLNPKDRQNFNSCVKIAKDDVLSILVADADTYGTFIYLHLLKKIISTYVEKTTKINERLQSAWCIVFVCRMWWTWIQHKVFASTTASTTTKRNSKATFFITKTAYFSVELNAHNLLYIILLVKQKQLPKEALNVYLFNSQSCESMFRNARSLSGTYSTRINFTVADFLNRSQKISMLNRIKCDNLFQQDDSEHLSFPIHHKHKRDNHLLSLQNLDDIDQLDVENIISDAYSEALELIKRLEISRLLQEHDVLGLNSLSKYVFTQLSSRSKMFDYSTQIINDDDDNEFDLEDEEEEEEEEDDDDNSDIINQLNNDVIFDEDDDNNCTMTTIKSNFNGMKIFDEIETGRRDSYFKLKINDKYKYIHKQSACWLLTDKNTRLSNDRLSRVIQSSRKDNNNRF</sequence>
<protein>
    <recommendedName>
        <fullName evidence="1">THAP9-like helix-turn-helix domain-containing protein</fullName>
    </recommendedName>
</protein>
<dbReference type="Proteomes" id="UP000663872">
    <property type="component" value="Unassembled WGS sequence"/>
</dbReference>
<comment type="caution">
    <text evidence="2">The sequence shown here is derived from an EMBL/GenBank/DDBJ whole genome shotgun (WGS) entry which is preliminary data.</text>
</comment>
<organism evidence="2 3">
    <name type="scientific">Rotaria socialis</name>
    <dbReference type="NCBI Taxonomy" id="392032"/>
    <lineage>
        <taxon>Eukaryota</taxon>
        <taxon>Metazoa</taxon>
        <taxon>Spiralia</taxon>
        <taxon>Gnathifera</taxon>
        <taxon>Rotifera</taxon>
        <taxon>Eurotatoria</taxon>
        <taxon>Bdelloidea</taxon>
        <taxon>Philodinida</taxon>
        <taxon>Philodinidae</taxon>
        <taxon>Rotaria</taxon>
    </lineage>
</organism>
<dbReference type="EMBL" id="CAJNYT010000428">
    <property type="protein sequence ID" value="CAF3348532.1"/>
    <property type="molecule type" value="Genomic_DNA"/>
</dbReference>
<proteinExistence type="predicted"/>
<gene>
    <name evidence="2" type="ORF">GRG538_LOCUS5299</name>
</gene>